<sequence length="163" mass="18378">MLQNSTMPSGSIQPKQILKRALSQKEYEFLQEWAPETLKNYEVPSQLKALEPPQAASFDVQDVPSHRPLRLRTSSLYEDCKARATLQGENANEQCSLPIHASAQNNVRLPHPMNAKAATVFVEERNEGQQLQTKVKGSQQTCSKNKTPHAYEFQRRPSSCNSI</sequence>
<accession>A0A318ZM55</accession>
<organism evidence="2 3">
    <name type="scientific">Aspergillus saccharolyticus JOP 1030-1</name>
    <dbReference type="NCBI Taxonomy" id="1450539"/>
    <lineage>
        <taxon>Eukaryota</taxon>
        <taxon>Fungi</taxon>
        <taxon>Dikarya</taxon>
        <taxon>Ascomycota</taxon>
        <taxon>Pezizomycotina</taxon>
        <taxon>Eurotiomycetes</taxon>
        <taxon>Eurotiomycetidae</taxon>
        <taxon>Eurotiales</taxon>
        <taxon>Aspergillaceae</taxon>
        <taxon>Aspergillus</taxon>
        <taxon>Aspergillus subgen. Circumdati</taxon>
    </lineage>
</organism>
<dbReference type="OrthoDB" id="5419162at2759"/>
<dbReference type="Proteomes" id="UP000248349">
    <property type="component" value="Unassembled WGS sequence"/>
</dbReference>
<reference evidence="2 3" key="1">
    <citation type="submission" date="2016-12" db="EMBL/GenBank/DDBJ databases">
        <title>The genomes of Aspergillus section Nigri reveals drivers in fungal speciation.</title>
        <authorList>
            <consortium name="DOE Joint Genome Institute"/>
            <person name="Vesth T.C."/>
            <person name="Nybo J."/>
            <person name="Theobald S."/>
            <person name="Brandl J."/>
            <person name="Frisvad J.C."/>
            <person name="Nielsen K.F."/>
            <person name="Lyhne E.K."/>
            <person name="Kogle M.E."/>
            <person name="Kuo A."/>
            <person name="Riley R."/>
            <person name="Clum A."/>
            <person name="Nolan M."/>
            <person name="Lipzen A."/>
            <person name="Salamov A."/>
            <person name="Henrissat B."/>
            <person name="Wiebenga A."/>
            <person name="De Vries R.P."/>
            <person name="Grigoriev I.V."/>
            <person name="Mortensen U.H."/>
            <person name="Andersen M.R."/>
            <person name="Baker S.E."/>
        </authorList>
    </citation>
    <scope>NUCLEOTIDE SEQUENCE [LARGE SCALE GENOMIC DNA]</scope>
    <source>
        <strain evidence="2 3">JOP 1030-1</strain>
    </source>
</reference>
<keyword evidence="3" id="KW-1185">Reference proteome</keyword>
<protein>
    <submittedName>
        <fullName evidence="2">Uncharacterized protein</fullName>
    </submittedName>
</protein>
<proteinExistence type="predicted"/>
<evidence type="ECO:0000313" key="2">
    <source>
        <dbReference type="EMBL" id="PYH45533.1"/>
    </source>
</evidence>
<feature type="region of interest" description="Disordered" evidence="1">
    <location>
        <begin position="128"/>
        <end position="163"/>
    </location>
</feature>
<name>A0A318ZM55_9EURO</name>
<gene>
    <name evidence="2" type="ORF">BP01DRAFT_43336</name>
</gene>
<dbReference type="EMBL" id="KZ821231">
    <property type="protein sequence ID" value="PYH45533.1"/>
    <property type="molecule type" value="Genomic_DNA"/>
</dbReference>
<dbReference type="GeneID" id="37081080"/>
<evidence type="ECO:0000313" key="3">
    <source>
        <dbReference type="Proteomes" id="UP000248349"/>
    </source>
</evidence>
<dbReference type="AlphaFoldDB" id="A0A318ZM55"/>
<dbReference type="RefSeq" id="XP_025431515.1">
    <property type="nucleotide sequence ID" value="XM_025579851.1"/>
</dbReference>
<feature type="compositionally biased region" description="Polar residues" evidence="1">
    <location>
        <begin position="128"/>
        <end position="145"/>
    </location>
</feature>
<evidence type="ECO:0000256" key="1">
    <source>
        <dbReference type="SAM" id="MobiDB-lite"/>
    </source>
</evidence>